<dbReference type="Pfam" id="PF00441">
    <property type="entry name" value="Acyl-CoA_dh_1"/>
    <property type="match status" value="1"/>
</dbReference>
<evidence type="ECO:0000259" key="18">
    <source>
        <dbReference type="Pfam" id="PF02771"/>
    </source>
</evidence>
<evidence type="ECO:0000256" key="7">
    <source>
        <dbReference type="ARBA" id="ARBA00023002"/>
    </source>
</evidence>
<dbReference type="InterPro" id="IPR036250">
    <property type="entry name" value="AcylCo_DH-like_C"/>
</dbReference>
<dbReference type="CDD" id="cd01162">
    <property type="entry name" value="IBD"/>
    <property type="match status" value="1"/>
</dbReference>
<evidence type="ECO:0000256" key="5">
    <source>
        <dbReference type="ARBA" id="ARBA00022630"/>
    </source>
</evidence>
<keyword evidence="20" id="KW-1185">Reference proteome</keyword>
<evidence type="ECO:0000256" key="6">
    <source>
        <dbReference type="ARBA" id="ARBA00022827"/>
    </source>
</evidence>
<dbReference type="GO" id="GO:0003853">
    <property type="term" value="F:short-chain 2-methyl fatty acyl-CoA dehydrogenase activity"/>
    <property type="evidence" value="ECO:0007669"/>
    <property type="project" value="UniProtKB-EC"/>
</dbReference>
<evidence type="ECO:0000259" key="17">
    <source>
        <dbReference type="Pfam" id="PF02770"/>
    </source>
</evidence>
<dbReference type="AlphaFoldDB" id="A0A3M6TKN3"/>
<evidence type="ECO:0000256" key="3">
    <source>
        <dbReference type="ARBA" id="ARBA00009347"/>
    </source>
</evidence>
<dbReference type="FunFam" id="1.20.140.10:FF:000001">
    <property type="entry name" value="Acyl-CoA dehydrogenase"/>
    <property type="match status" value="1"/>
</dbReference>
<dbReference type="FunFam" id="2.40.110.10:FF:000001">
    <property type="entry name" value="Acyl-CoA dehydrogenase, mitochondrial"/>
    <property type="match status" value="1"/>
</dbReference>
<organism evidence="19 20">
    <name type="scientific">Pocillopora damicornis</name>
    <name type="common">Cauliflower coral</name>
    <name type="synonym">Millepora damicornis</name>
    <dbReference type="NCBI Taxonomy" id="46731"/>
    <lineage>
        <taxon>Eukaryota</taxon>
        <taxon>Metazoa</taxon>
        <taxon>Cnidaria</taxon>
        <taxon>Anthozoa</taxon>
        <taxon>Hexacorallia</taxon>
        <taxon>Scleractinia</taxon>
        <taxon>Astrocoeniina</taxon>
        <taxon>Pocilloporidae</taxon>
        <taxon>Pocillopora</taxon>
    </lineage>
</organism>
<dbReference type="GO" id="GO:0005739">
    <property type="term" value="C:mitochondrion"/>
    <property type="evidence" value="ECO:0007669"/>
    <property type="project" value="TreeGrafter"/>
</dbReference>
<keyword evidence="4" id="KW-0101">Branched-chain amino acid catabolism</keyword>
<dbReference type="GO" id="GO:0009083">
    <property type="term" value="P:branched-chain amino acid catabolic process"/>
    <property type="evidence" value="ECO:0007669"/>
    <property type="project" value="UniProtKB-KW"/>
</dbReference>
<dbReference type="STRING" id="46731.A0A3M6TKN3"/>
<evidence type="ECO:0000256" key="12">
    <source>
        <dbReference type="ARBA" id="ARBA00071686"/>
    </source>
</evidence>
<dbReference type="Pfam" id="PF02771">
    <property type="entry name" value="Acyl-CoA_dh_N"/>
    <property type="match status" value="1"/>
</dbReference>
<comment type="cofactor">
    <cofactor evidence="1 15">
        <name>FAD</name>
        <dbReference type="ChEBI" id="CHEBI:57692"/>
    </cofactor>
</comment>
<dbReference type="InterPro" id="IPR013786">
    <property type="entry name" value="AcylCoA_DH/ox_N"/>
</dbReference>
<dbReference type="EMBL" id="RCHS01003431">
    <property type="protein sequence ID" value="RMX41940.1"/>
    <property type="molecule type" value="Genomic_DNA"/>
</dbReference>
<dbReference type="InterPro" id="IPR009075">
    <property type="entry name" value="AcylCo_DH/oxidase_C"/>
</dbReference>
<dbReference type="InterPro" id="IPR009100">
    <property type="entry name" value="AcylCoA_DH/oxidase_NM_dom_sf"/>
</dbReference>
<dbReference type="Gene3D" id="1.20.140.10">
    <property type="entry name" value="Butyryl-CoA Dehydrogenase, subunit A, domain 3"/>
    <property type="match status" value="1"/>
</dbReference>
<keyword evidence="6 15" id="KW-0274">FAD</keyword>
<evidence type="ECO:0000256" key="10">
    <source>
        <dbReference type="ARBA" id="ARBA00052552"/>
    </source>
</evidence>
<dbReference type="Gene3D" id="2.40.110.10">
    <property type="entry name" value="Butyryl-CoA Dehydrogenase, subunit A, domain 2"/>
    <property type="match status" value="1"/>
</dbReference>
<gene>
    <name evidence="19" type="ORF">pdam_00006643</name>
</gene>
<keyword evidence="7 15" id="KW-0560">Oxidoreductase</keyword>
<comment type="catalytic activity">
    <reaction evidence="10">
        <text>2-methylpropanoyl-CoA + oxidized [electron-transfer flavoprotein] + H(+) = 2-methylpropenoyl-CoA + reduced [electron-transfer flavoprotein]</text>
        <dbReference type="Rhea" id="RHEA:44180"/>
        <dbReference type="Rhea" id="RHEA-COMP:10685"/>
        <dbReference type="Rhea" id="RHEA-COMP:10686"/>
        <dbReference type="ChEBI" id="CHEBI:15378"/>
        <dbReference type="ChEBI" id="CHEBI:57338"/>
        <dbReference type="ChEBI" id="CHEBI:57692"/>
        <dbReference type="ChEBI" id="CHEBI:58307"/>
        <dbReference type="ChEBI" id="CHEBI:62500"/>
        <dbReference type="EC" id="1.3.8.5"/>
    </reaction>
    <physiologicalReaction direction="left-to-right" evidence="10">
        <dbReference type="Rhea" id="RHEA:44181"/>
    </physiologicalReaction>
</comment>
<dbReference type="SUPFAM" id="SSF47203">
    <property type="entry name" value="Acyl-CoA dehydrogenase C-terminal domain-like"/>
    <property type="match status" value="1"/>
</dbReference>
<comment type="pathway">
    <text evidence="2">Amino-acid degradation; L-valine degradation.</text>
</comment>
<feature type="domain" description="Acyl-CoA dehydrogenase/oxidase C-terminal" evidence="16">
    <location>
        <begin position="312"/>
        <end position="462"/>
    </location>
</feature>
<proteinExistence type="inferred from homology"/>
<comment type="catalytic activity">
    <reaction evidence="9">
        <text>propanoyl-CoA + oxidized [electron-transfer flavoprotein] + H(+) = acryloyl-CoA + reduced [electron-transfer flavoprotein]</text>
        <dbReference type="Rhea" id="RHEA:31287"/>
        <dbReference type="Rhea" id="RHEA-COMP:10685"/>
        <dbReference type="Rhea" id="RHEA-COMP:10686"/>
        <dbReference type="ChEBI" id="CHEBI:15378"/>
        <dbReference type="ChEBI" id="CHEBI:57367"/>
        <dbReference type="ChEBI" id="CHEBI:57392"/>
        <dbReference type="ChEBI" id="CHEBI:57692"/>
        <dbReference type="ChEBI" id="CHEBI:58307"/>
    </reaction>
    <physiologicalReaction direction="left-to-right" evidence="9">
        <dbReference type="Rhea" id="RHEA:31288"/>
    </physiologicalReaction>
</comment>
<feature type="domain" description="Acyl-CoA oxidase/dehydrogenase middle" evidence="17">
    <location>
        <begin position="207"/>
        <end position="300"/>
    </location>
</feature>
<feature type="domain" description="Acyl-CoA dehydrogenase/oxidase N-terminal" evidence="18">
    <location>
        <begin position="54"/>
        <end position="164"/>
    </location>
</feature>
<dbReference type="Proteomes" id="UP000275408">
    <property type="component" value="Unassembled WGS sequence"/>
</dbReference>
<comment type="catalytic activity">
    <reaction evidence="8">
        <text>(2S)-2-methylbutanoyl-CoA + oxidized [electron-transfer flavoprotein] + H(+) = (2E)-2-methylbut-2-enoyl-CoA + reduced [electron-transfer flavoprotein]</text>
        <dbReference type="Rhea" id="RHEA:48256"/>
        <dbReference type="Rhea" id="RHEA-COMP:10685"/>
        <dbReference type="Rhea" id="RHEA-COMP:10686"/>
        <dbReference type="ChEBI" id="CHEBI:15378"/>
        <dbReference type="ChEBI" id="CHEBI:57337"/>
        <dbReference type="ChEBI" id="CHEBI:57692"/>
        <dbReference type="ChEBI" id="CHEBI:58307"/>
        <dbReference type="ChEBI" id="CHEBI:88166"/>
    </reaction>
    <physiologicalReaction direction="left-to-right" evidence="8">
        <dbReference type="Rhea" id="RHEA:48257"/>
    </physiologicalReaction>
</comment>
<comment type="caution">
    <text evidence="19">The sequence shown here is derived from an EMBL/GenBank/DDBJ whole genome shotgun (WGS) entry which is preliminary data.</text>
</comment>
<evidence type="ECO:0000256" key="2">
    <source>
        <dbReference type="ARBA" id="ARBA00005109"/>
    </source>
</evidence>
<evidence type="ECO:0000256" key="4">
    <source>
        <dbReference type="ARBA" id="ARBA00022456"/>
    </source>
</evidence>
<comment type="function">
    <text evidence="11">Isobutyryl-CoA dehydrogenase which catalyzes the conversion of 2-methylpropanoyl-CoA to (2E)-2-methylpropenoyl-CoA in the valine catabolic pathway. To a lesser extent, also able to catalyze the oxidation of (2S)-2-methylbutanoyl-CoA.</text>
</comment>
<evidence type="ECO:0000313" key="20">
    <source>
        <dbReference type="Proteomes" id="UP000275408"/>
    </source>
</evidence>
<dbReference type="SUPFAM" id="SSF56645">
    <property type="entry name" value="Acyl-CoA dehydrogenase NM domain-like"/>
    <property type="match status" value="1"/>
</dbReference>
<dbReference type="InterPro" id="IPR052547">
    <property type="entry name" value="Mito_Isobutyryl-CoADH"/>
</dbReference>
<evidence type="ECO:0000256" key="15">
    <source>
        <dbReference type="RuleBase" id="RU362125"/>
    </source>
</evidence>
<dbReference type="InterPro" id="IPR046373">
    <property type="entry name" value="Acyl-CoA_Oxase/DH_mid-dom_sf"/>
</dbReference>
<dbReference type="Pfam" id="PF02770">
    <property type="entry name" value="Acyl-CoA_dh_M"/>
    <property type="match status" value="1"/>
</dbReference>
<comment type="similarity">
    <text evidence="3 15">Belongs to the acyl-CoA dehydrogenase family.</text>
</comment>
<evidence type="ECO:0000256" key="13">
    <source>
        <dbReference type="ARBA" id="ARBA00076026"/>
    </source>
</evidence>
<keyword evidence="5 15" id="KW-0285">Flavoprotein</keyword>
<evidence type="ECO:0000256" key="1">
    <source>
        <dbReference type="ARBA" id="ARBA00001974"/>
    </source>
</evidence>
<dbReference type="InterPro" id="IPR006091">
    <property type="entry name" value="Acyl-CoA_Oxase/DH_mid-dom"/>
</dbReference>
<dbReference type="GO" id="GO:0050660">
    <property type="term" value="F:flavin adenine dinucleotide binding"/>
    <property type="evidence" value="ECO:0007669"/>
    <property type="project" value="InterPro"/>
</dbReference>
<evidence type="ECO:0000256" key="14">
    <source>
        <dbReference type="PIRSR" id="PIRSR634178-1"/>
    </source>
</evidence>
<evidence type="ECO:0000256" key="11">
    <source>
        <dbReference type="ARBA" id="ARBA00055070"/>
    </source>
</evidence>
<dbReference type="PROSITE" id="PS00072">
    <property type="entry name" value="ACYL_COA_DH_1"/>
    <property type="match status" value="1"/>
</dbReference>
<name>A0A3M6TKN3_POCDA</name>
<dbReference type="InterPro" id="IPR037069">
    <property type="entry name" value="AcylCoA_DH/ox_N_sf"/>
</dbReference>
<evidence type="ECO:0000313" key="19">
    <source>
        <dbReference type="EMBL" id="RMX41940.1"/>
    </source>
</evidence>
<dbReference type="GO" id="GO:0006629">
    <property type="term" value="P:lipid metabolic process"/>
    <property type="evidence" value="ECO:0007669"/>
    <property type="project" value="InterPro"/>
</dbReference>
<evidence type="ECO:0000256" key="9">
    <source>
        <dbReference type="ARBA" id="ARBA00050268"/>
    </source>
</evidence>
<reference evidence="19 20" key="1">
    <citation type="journal article" date="2018" name="Sci. Rep.">
        <title>Comparative analysis of the Pocillopora damicornis genome highlights role of immune system in coral evolution.</title>
        <authorList>
            <person name="Cunning R."/>
            <person name="Bay R.A."/>
            <person name="Gillette P."/>
            <person name="Baker A.C."/>
            <person name="Traylor-Knowles N."/>
        </authorList>
    </citation>
    <scope>NUCLEOTIDE SEQUENCE [LARGE SCALE GENOMIC DNA]</scope>
    <source>
        <strain evidence="19">RSMAS</strain>
        <tissue evidence="19">Whole animal</tissue>
    </source>
</reference>
<feature type="active site" description="Proton acceptor" evidence="14">
    <location>
        <position position="447"/>
    </location>
</feature>
<dbReference type="InterPro" id="IPR034178">
    <property type="entry name" value="IBD"/>
</dbReference>
<accession>A0A3M6TKN3</accession>
<protein>
    <recommendedName>
        <fullName evidence="12">Isobutyryl-CoA dehydrogenase, mitochondrial</fullName>
    </recommendedName>
    <alternativeName>
        <fullName evidence="13">Acyl-CoA dehydrogenase family member 8</fullName>
    </alternativeName>
</protein>
<sequence>MANNFIKGSRNFASLFCLGIRNLPRVTTQKWVGQTGKTTYRCMTTIVDPSLGLTDDQREFQRVALEFAKNELAPEMQKWDQEETFPVDVLKRLAGLGFGAIYAKEDHGGSGLSRLEASVIFEALSTGCVSTTAYLSIHNMVAWMIDEFGSEELRERFVPELASMQSQSVGLETKLKVFLNMTTYANTLPLPGDIFCTFLDTLKFGSYCLTEPGSGSDAASLSTTAKRDGDHYILNGSKAFISGGGDNDVYIVMVRTGEQGPKGISSVIVEKGTPGLSFGKKERKVGWNSQPTRAVIFEDCRVPVSNIVGYEGQGFSIAMHGLNGGRINIASCSLGAAQASIVQAVEHAKVRKQFDRPLAENQNTQFKLADMATSLVTSRLIVRQAARALDNKSPEAPTLCSMAKLFATDHCFQICNEALQIHGGYGYLKDYPVQQYMRDCRVHQILEGTNEVMRLIISRNLLQSS</sequence>
<dbReference type="PANTHER" id="PTHR43831:SF1">
    <property type="entry name" value="ISOBUTYRYL-COA DEHYDROGENASE, MITOCHONDRIAL"/>
    <property type="match status" value="1"/>
</dbReference>
<evidence type="ECO:0000256" key="8">
    <source>
        <dbReference type="ARBA" id="ARBA00049552"/>
    </source>
</evidence>
<dbReference type="InterPro" id="IPR006089">
    <property type="entry name" value="Acyl-CoA_DH_CS"/>
</dbReference>
<evidence type="ECO:0000259" key="16">
    <source>
        <dbReference type="Pfam" id="PF00441"/>
    </source>
</evidence>
<dbReference type="OrthoDB" id="10254877at2759"/>
<dbReference type="Gene3D" id="1.10.540.10">
    <property type="entry name" value="Acyl-CoA dehydrogenase/oxidase, N-terminal domain"/>
    <property type="match status" value="1"/>
</dbReference>
<dbReference type="PANTHER" id="PTHR43831">
    <property type="entry name" value="ISOBUTYRYL-COA DEHYDROGENASE"/>
    <property type="match status" value="1"/>
</dbReference>